<dbReference type="Pfam" id="PF23459">
    <property type="entry name" value="S1_RRP5"/>
    <property type="match status" value="2"/>
</dbReference>
<evidence type="ECO:0000259" key="9">
    <source>
        <dbReference type="PROSITE" id="PS50126"/>
    </source>
</evidence>
<feature type="region of interest" description="Disordered" evidence="8">
    <location>
        <begin position="154"/>
        <end position="175"/>
    </location>
</feature>
<feature type="domain" description="S1 motif" evidence="9">
    <location>
        <begin position="114"/>
        <end position="209"/>
    </location>
</feature>
<reference evidence="11 12" key="1">
    <citation type="submission" date="2016-02" db="EMBL/GenBank/DDBJ databases">
        <title>Complete genome sequence and transcriptome regulation of the pentose utilising yeast Sugiyamaella lignohabitans.</title>
        <authorList>
            <person name="Bellasio M."/>
            <person name="Peymann A."/>
            <person name="Valli M."/>
            <person name="Sipitzky M."/>
            <person name="Graf A."/>
            <person name="Sauer M."/>
            <person name="Marx H."/>
            <person name="Mattanovich D."/>
        </authorList>
    </citation>
    <scope>NUCLEOTIDE SEQUENCE [LARGE SCALE GENOMIC DNA]</scope>
    <source>
        <strain evidence="11 12">CBS 10342</strain>
    </source>
</reference>
<evidence type="ECO:0000256" key="1">
    <source>
        <dbReference type="ARBA" id="ARBA00004604"/>
    </source>
</evidence>
<feature type="region of interest" description="Disordered" evidence="8">
    <location>
        <begin position="1"/>
        <end position="30"/>
    </location>
</feature>
<feature type="compositionally biased region" description="Basic residues" evidence="8">
    <location>
        <begin position="72"/>
        <end position="85"/>
    </location>
</feature>
<sequence length="568" mass="61639">MSFKRKRDEESAGVAPVSQPPSALRMEDTAFPRGGASTVLTPLEIKQATNEATRDLFTVRFYWASESNAANGKKKSKKQHRNKVHQKSEAGSDKAGEKHKIKVESLSFGKLTAGSVVLGQVVQINTLDIALSLPNNLLGYVPITNISAKLSERISKAEDDDESGSEDEDNEDSDLPQLSQLFKVGQWLRALVVENEKVNNKKRIELSIDPLQVNEEIETDDLVAGIAVQGSVQSVEDHGIIVDIGRDDVSGFLSNKELSHAGIEASSLGVGQVLLLTILSKSANGRTVTLTASATAKKMTIVKAVTLNKSLLAGTLVEVLITDIRSNGLVGKVFGSIDATIDIVHSGIYDRAVLEQNFKEGKVVKGRVIYSPPAAVSESDDENSTKVFVSLLETTIELKVAEDGDALPIGQILEAKVKIVDANGLYVDIGTKSLGFVHVSRVADKRIEDLSIEEAYSVGTTHPARILNYNYADNLYIVSTEKSVIEQKYLRVEDVSVGEKVTGTVDRILPKGGVLIKLWEGFSGIANDIHLSDIKLAHPEKKFKPGMKVTARVSSIICFKVDCGYLRY</sequence>
<dbReference type="Pfam" id="PF00575">
    <property type="entry name" value="S1"/>
    <property type="match status" value="2"/>
</dbReference>
<dbReference type="SMART" id="SM00316">
    <property type="entry name" value="S1"/>
    <property type="match status" value="5"/>
</dbReference>
<evidence type="ECO:0000256" key="3">
    <source>
        <dbReference type="ARBA" id="ARBA00022552"/>
    </source>
</evidence>
<dbReference type="PROSITE" id="PS50926">
    <property type="entry name" value="TRAM"/>
    <property type="match status" value="1"/>
</dbReference>
<dbReference type="InterPro" id="IPR045209">
    <property type="entry name" value="Rrp5"/>
</dbReference>
<dbReference type="OrthoDB" id="412781at2759"/>
<evidence type="ECO:0000256" key="6">
    <source>
        <dbReference type="ARBA" id="ARBA00073619"/>
    </source>
</evidence>
<keyword evidence="2" id="KW-0690">Ribosome biogenesis</keyword>
<evidence type="ECO:0000313" key="12">
    <source>
        <dbReference type="Proteomes" id="UP000189580"/>
    </source>
</evidence>
<evidence type="ECO:0000313" key="11">
    <source>
        <dbReference type="EMBL" id="ANB11217.1"/>
    </source>
</evidence>
<dbReference type="CDD" id="cd05693">
    <property type="entry name" value="S1_Rrp5_repeat_hs1_sc1"/>
    <property type="match status" value="1"/>
</dbReference>
<feature type="compositionally biased region" description="Basic and acidic residues" evidence="8">
    <location>
        <begin position="86"/>
        <end position="98"/>
    </location>
</feature>
<name>A0A161HH06_9ASCO</name>
<keyword evidence="3" id="KW-0698">rRNA processing</keyword>
<feature type="domain" description="S1 motif" evidence="9">
    <location>
        <begin position="410"/>
        <end position="481"/>
    </location>
</feature>
<keyword evidence="12" id="KW-1185">Reference proteome</keyword>
<feature type="domain" description="S1 motif" evidence="9">
    <location>
        <begin position="498"/>
        <end position="556"/>
    </location>
</feature>
<dbReference type="PANTHER" id="PTHR23270">
    <property type="entry name" value="PROGRAMMED CELL DEATH PROTEIN 11 PRE-RRNA PROCESSING PROTEIN RRP5"/>
    <property type="match status" value="1"/>
</dbReference>
<dbReference type="GO" id="GO:0032040">
    <property type="term" value="C:small-subunit processome"/>
    <property type="evidence" value="ECO:0007669"/>
    <property type="project" value="TreeGrafter"/>
</dbReference>
<dbReference type="Gene3D" id="2.40.50.140">
    <property type="entry name" value="Nucleic acid-binding proteins"/>
    <property type="match status" value="4"/>
</dbReference>
<dbReference type="InterPro" id="IPR012340">
    <property type="entry name" value="NA-bd_OB-fold"/>
</dbReference>
<dbReference type="KEGG" id="slb:AWJ20_4019"/>
<keyword evidence="4" id="KW-0677">Repeat</keyword>
<dbReference type="InterPro" id="IPR002792">
    <property type="entry name" value="TRAM_dom"/>
</dbReference>
<gene>
    <name evidence="11" type="primary">RRP5</name>
    <name evidence="11" type="ORF">AWJ20_4019</name>
</gene>
<dbReference type="Proteomes" id="UP000189580">
    <property type="component" value="Chromosome c"/>
</dbReference>
<dbReference type="AlphaFoldDB" id="A0A161HH06"/>
<dbReference type="FunFam" id="2.40.50.140:FF:000196">
    <property type="entry name" value="rRNA biogenesis protein RRP5"/>
    <property type="match status" value="1"/>
</dbReference>
<evidence type="ECO:0000259" key="10">
    <source>
        <dbReference type="PROSITE" id="PS50926"/>
    </source>
</evidence>
<dbReference type="FunFam" id="2.40.50.140:FF:000279">
    <property type="entry name" value="rRNA biogenesis protein rrp5"/>
    <property type="match status" value="1"/>
</dbReference>
<dbReference type="RefSeq" id="XP_018733694.1">
    <property type="nucleotide sequence ID" value="XM_018881067.1"/>
</dbReference>
<keyword evidence="5" id="KW-0539">Nucleus</keyword>
<dbReference type="PROSITE" id="PS50126">
    <property type="entry name" value="S1"/>
    <property type="match status" value="4"/>
</dbReference>
<proteinExistence type="predicted"/>
<evidence type="ECO:0000256" key="2">
    <source>
        <dbReference type="ARBA" id="ARBA00022517"/>
    </source>
</evidence>
<comment type="subcellular location">
    <subcellularLocation>
        <location evidence="1">Nucleus</location>
        <location evidence="1">Nucleolus</location>
    </subcellularLocation>
</comment>
<dbReference type="GeneID" id="30036105"/>
<feature type="compositionally biased region" description="Acidic residues" evidence="8">
    <location>
        <begin position="158"/>
        <end position="174"/>
    </location>
</feature>
<evidence type="ECO:0000256" key="5">
    <source>
        <dbReference type="ARBA" id="ARBA00023242"/>
    </source>
</evidence>
<feature type="region of interest" description="Disordered" evidence="8">
    <location>
        <begin position="70"/>
        <end position="98"/>
    </location>
</feature>
<dbReference type="InterPro" id="IPR057302">
    <property type="entry name" value="Rrp5_S1"/>
</dbReference>
<dbReference type="EMBL" id="CP014500">
    <property type="protein sequence ID" value="ANB11217.1"/>
    <property type="molecule type" value="Genomic_DNA"/>
</dbReference>
<evidence type="ECO:0000256" key="7">
    <source>
        <dbReference type="ARBA" id="ARBA00076674"/>
    </source>
</evidence>
<dbReference type="InterPro" id="IPR048059">
    <property type="entry name" value="Rrp5_S1_rpt_hs1_sc1"/>
</dbReference>
<evidence type="ECO:0000256" key="8">
    <source>
        <dbReference type="SAM" id="MobiDB-lite"/>
    </source>
</evidence>
<dbReference type="PANTHER" id="PTHR23270:SF10">
    <property type="entry name" value="PROTEIN RRP5 HOMOLOG"/>
    <property type="match status" value="1"/>
</dbReference>
<feature type="domain" description="S1 motif" evidence="9">
    <location>
        <begin position="225"/>
        <end position="293"/>
    </location>
</feature>
<accession>A0A161HH06</accession>
<evidence type="ECO:0000256" key="4">
    <source>
        <dbReference type="ARBA" id="ARBA00022737"/>
    </source>
</evidence>
<dbReference type="SUPFAM" id="SSF50249">
    <property type="entry name" value="Nucleic acid-binding proteins"/>
    <property type="match status" value="4"/>
</dbReference>
<dbReference type="GO" id="GO:0003723">
    <property type="term" value="F:RNA binding"/>
    <property type="evidence" value="ECO:0007669"/>
    <property type="project" value="TreeGrafter"/>
</dbReference>
<feature type="domain" description="TRAM" evidence="10">
    <location>
        <begin position="267"/>
        <end position="335"/>
    </location>
</feature>
<feature type="compositionally biased region" description="Basic and acidic residues" evidence="8">
    <location>
        <begin position="1"/>
        <end position="10"/>
    </location>
</feature>
<organism evidence="11 12">
    <name type="scientific">Sugiyamaella lignohabitans</name>
    <dbReference type="NCBI Taxonomy" id="796027"/>
    <lineage>
        <taxon>Eukaryota</taxon>
        <taxon>Fungi</taxon>
        <taxon>Dikarya</taxon>
        <taxon>Ascomycota</taxon>
        <taxon>Saccharomycotina</taxon>
        <taxon>Dipodascomycetes</taxon>
        <taxon>Dipodascales</taxon>
        <taxon>Trichomonascaceae</taxon>
        <taxon>Sugiyamaella</taxon>
    </lineage>
</organism>
<dbReference type="InterPro" id="IPR003029">
    <property type="entry name" value="S1_domain"/>
</dbReference>
<protein>
    <recommendedName>
        <fullName evidence="6">rRNA biogenesis protein RRP5</fullName>
    </recommendedName>
    <alternativeName>
        <fullName evidence="7">Ribosomal RNA-processing protein 5</fullName>
    </alternativeName>
</protein>
<dbReference type="GO" id="GO:0006364">
    <property type="term" value="P:rRNA processing"/>
    <property type="evidence" value="ECO:0007669"/>
    <property type="project" value="UniProtKB-KW"/>
</dbReference>